<reference evidence="2 3" key="1">
    <citation type="submission" date="2016-02" db="EMBL/GenBank/DDBJ databases">
        <title>Genome sequence of Marichromatium gracile YL-28, a purple sulfur bacterium.</title>
        <authorList>
            <person name="Zhao C."/>
            <person name="Hong X."/>
            <person name="Chen S."/>
            <person name="Yang S."/>
        </authorList>
    </citation>
    <scope>NUCLEOTIDE SEQUENCE [LARGE SCALE GENOMIC DNA]</scope>
    <source>
        <strain evidence="2 3">YL28</strain>
    </source>
</reference>
<dbReference type="Pfam" id="PF13511">
    <property type="entry name" value="DUF4124"/>
    <property type="match status" value="1"/>
</dbReference>
<keyword evidence="3" id="KW-1185">Reference proteome</keyword>
<accession>A0ABR5VIX5</accession>
<proteinExistence type="predicted"/>
<comment type="caution">
    <text evidence="2">The sequence shown here is derived from an EMBL/GenBank/DDBJ whole genome shotgun (WGS) entry which is preliminary data.</text>
</comment>
<evidence type="ECO:0000259" key="1">
    <source>
        <dbReference type="Pfam" id="PF13511"/>
    </source>
</evidence>
<dbReference type="Proteomes" id="UP000075766">
    <property type="component" value="Unassembled WGS sequence"/>
</dbReference>
<name>A0ABR5VIX5_MARGR</name>
<feature type="domain" description="DUF4124" evidence="1">
    <location>
        <begin position="10"/>
        <end position="55"/>
    </location>
</feature>
<protein>
    <recommendedName>
        <fullName evidence="1">DUF4124 domain-containing protein</fullName>
    </recommendedName>
</protein>
<sequence>MIRPALLLPLLLLPCLIVQAGVYRWVDADGRVHFSDRPADATAERLDLHVDAPVSRGADSPVDPTPASDPFPGPYARFEILSPVDAEVLMRGEGRFAVELGLDPALQPGHRLAMVLDGIETVIEAGATRFALDGVSFGPHRLGALIRDEQGVLIARAPTLRFELRRDVPPGEL</sequence>
<evidence type="ECO:0000313" key="2">
    <source>
        <dbReference type="EMBL" id="KXX65693.1"/>
    </source>
</evidence>
<evidence type="ECO:0000313" key="3">
    <source>
        <dbReference type="Proteomes" id="UP000075766"/>
    </source>
</evidence>
<dbReference type="InterPro" id="IPR025392">
    <property type="entry name" value="DUF4124"/>
</dbReference>
<organism evidence="2 3">
    <name type="scientific">Marichromatium gracile</name>
    <name type="common">Chromatium gracile</name>
    <dbReference type="NCBI Taxonomy" id="1048"/>
    <lineage>
        <taxon>Bacteria</taxon>
        <taxon>Pseudomonadati</taxon>
        <taxon>Pseudomonadota</taxon>
        <taxon>Gammaproteobacteria</taxon>
        <taxon>Chromatiales</taxon>
        <taxon>Chromatiaceae</taxon>
        <taxon>Marichromatium</taxon>
    </lineage>
</organism>
<gene>
    <name evidence="2" type="ORF">AY586_08740</name>
</gene>
<dbReference type="RefSeq" id="WP_062272658.1">
    <property type="nucleotide sequence ID" value="NZ_LSYU01000030.1"/>
</dbReference>
<dbReference type="EMBL" id="LSYU01000030">
    <property type="protein sequence ID" value="KXX65693.1"/>
    <property type="molecule type" value="Genomic_DNA"/>
</dbReference>